<comment type="caution">
    <text evidence="3">The sequence shown here is derived from an EMBL/GenBank/DDBJ whole genome shotgun (WGS) entry which is preliminary data.</text>
</comment>
<evidence type="ECO:0000256" key="2">
    <source>
        <dbReference type="SAM" id="Phobius"/>
    </source>
</evidence>
<evidence type="ECO:0000313" key="4">
    <source>
        <dbReference type="Proteomes" id="UP000177629"/>
    </source>
</evidence>
<dbReference type="Proteomes" id="UP000177629">
    <property type="component" value="Unassembled WGS sequence"/>
</dbReference>
<proteinExistence type="predicted"/>
<keyword evidence="2" id="KW-1133">Transmembrane helix</keyword>
<feature type="transmembrane region" description="Helical" evidence="2">
    <location>
        <begin position="32"/>
        <end position="51"/>
    </location>
</feature>
<keyword evidence="2" id="KW-0472">Membrane</keyword>
<keyword evidence="2" id="KW-0812">Transmembrane</keyword>
<evidence type="ECO:0000313" key="3">
    <source>
        <dbReference type="EMBL" id="OHA47614.1"/>
    </source>
</evidence>
<protein>
    <submittedName>
        <fullName evidence="3">Uncharacterized protein</fullName>
    </submittedName>
</protein>
<dbReference type="EMBL" id="MHSS01000015">
    <property type="protein sequence ID" value="OHA47614.1"/>
    <property type="molecule type" value="Genomic_DNA"/>
</dbReference>
<organism evidence="3 4">
    <name type="scientific">Candidatus Terrybacteria bacterium RIFCSPHIGHO2_01_FULL_48_17</name>
    <dbReference type="NCBI Taxonomy" id="1802362"/>
    <lineage>
        <taxon>Bacteria</taxon>
        <taxon>Candidatus Terryibacteriota</taxon>
    </lineage>
</organism>
<reference evidence="3 4" key="1">
    <citation type="journal article" date="2016" name="Nat. Commun.">
        <title>Thousands of microbial genomes shed light on interconnected biogeochemical processes in an aquifer system.</title>
        <authorList>
            <person name="Anantharaman K."/>
            <person name="Brown C.T."/>
            <person name="Hug L.A."/>
            <person name="Sharon I."/>
            <person name="Castelle C.J."/>
            <person name="Probst A.J."/>
            <person name="Thomas B.C."/>
            <person name="Singh A."/>
            <person name="Wilkins M.J."/>
            <person name="Karaoz U."/>
            <person name="Brodie E.L."/>
            <person name="Williams K.H."/>
            <person name="Hubbard S.S."/>
            <person name="Banfield J.F."/>
        </authorList>
    </citation>
    <scope>NUCLEOTIDE SEQUENCE [LARGE SCALE GENOMIC DNA]</scope>
</reference>
<accession>A0A1G2PH07</accession>
<dbReference type="AlphaFoldDB" id="A0A1G2PH07"/>
<dbReference type="STRING" id="1802362.A2806_03270"/>
<name>A0A1G2PH07_9BACT</name>
<evidence type="ECO:0000256" key="1">
    <source>
        <dbReference type="SAM" id="MobiDB-lite"/>
    </source>
</evidence>
<feature type="compositionally biased region" description="Basic and acidic residues" evidence="1">
    <location>
        <begin position="1"/>
        <end position="17"/>
    </location>
</feature>
<feature type="region of interest" description="Disordered" evidence="1">
    <location>
        <begin position="1"/>
        <end position="20"/>
    </location>
</feature>
<sequence>MEQDKKTLRKERREQRKQNIGRARRFRTARTWGILALIVAAAGIAGWVWWFRLSAGSAEFSATESCVNHQTLAMHEHPRLSIIINGESVAIPSNIGVNGLCLHPIHTHDGVGTLHLEAPIRHTFVMGDFFTIWGKPFNQSQILDAVADEKHRIIMTVDGRQVETYETTELHDGQHIEIRYEAVAEGENRIDES</sequence>
<gene>
    <name evidence="3" type="ORF">A2806_03270</name>
</gene>